<dbReference type="AlphaFoldDB" id="A0A195AY25"/>
<proteinExistence type="predicted"/>
<sequence length="249" mass="27573">MCVQPVAGGRQPTNRGKIMGRSSFVHVGGSMLSAFTFREFRVINRRAGDLSPRLGYAISKPSTLKLWDNYVVSLSDPMVYSLEPKFLRDNKSRCDCNEYARAGSGKPSIPYRWRLINWHTNVRYRHPSRQPFNPDVHAGAVEKREGAAVGYFILEGSICLPYLALRCLACLPTCLREKGGITGLLKYCMASPSPIRIALRHAPPLSYAYAFFSLVRAWELVLAALICAVKVKGASGNTGRQAATQTTET</sequence>
<dbReference type="Proteomes" id="UP000078540">
    <property type="component" value="Unassembled WGS sequence"/>
</dbReference>
<accession>A0A195AY25</accession>
<keyword evidence="2" id="KW-1185">Reference proteome</keyword>
<dbReference type="EMBL" id="KQ976716">
    <property type="protein sequence ID" value="KYM76844.1"/>
    <property type="molecule type" value="Genomic_DNA"/>
</dbReference>
<organism evidence="1 2">
    <name type="scientific">Atta colombica</name>
    <dbReference type="NCBI Taxonomy" id="520822"/>
    <lineage>
        <taxon>Eukaryota</taxon>
        <taxon>Metazoa</taxon>
        <taxon>Ecdysozoa</taxon>
        <taxon>Arthropoda</taxon>
        <taxon>Hexapoda</taxon>
        <taxon>Insecta</taxon>
        <taxon>Pterygota</taxon>
        <taxon>Neoptera</taxon>
        <taxon>Endopterygota</taxon>
        <taxon>Hymenoptera</taxon>
        <taxon>Apocrita</taxon>
        <taxon>Aculeata</taxon>
        <taxon>Formicoidea</taxon>
        <taxon>Formicidae</taxon>
        <taxon>Myrmicinae</taxon>
        <taxon>Atta</taxon>
    </lineage>
</organism>
<reference evidence="1 2" key="1">
    <citation type="submission" date="2015-09" db="EMBL/GenBank/DDBJ databases">
        <title>Atta colombica WGS genome.</title>
        <authorList>
            <person name="Nygaard S."/>
            <person name="Hu H."/>
            <person name="Boomsma J."/>
            <person name="Zhang G."/>
        </authorList>
    </citation>
    <scope>NUCLEOTIDE SEQUENCE [LARGE SCALE GENOMIC DNA]</scope>
    <source>
        <strain evidence="1">Treedump-2</strain>
        <tissue evidence="1">Whole body</tissue>
    </source>
</reference>
<gene>
    <name evidence="1" type="ORF">ALC53_12733</name>
</gene>
<evidence type="ECO:0000313" key="2">
    <source>
        <dbReference type="Proteomes" id="UP000078540"/>
    </source>
</evidence>
<evidence type="ECO:0000313" key="1">
    <source>
        <dbReference type="EMBL" id="KYM76844.1"/>
    </source>
</evidence>
<protein>
    <submittedName>
        <fullName evidence="1">Uncharacterized protein</fullName>
    </submittedName>
</protein>
<name>A0A195AY25_9HYME</name>